<name>A0A2R4WQS7_9HYPH</name>
<dbReference type="OrthoDB" id="8002763at2"/>
<accession>A0A2R4WQS7</accession>
<reference evidence="1 2" key="1">
    <citation type="submission" date="2018-04" db="EMBL/GenBank/DDBJ databases">
        <title>Methylobacterium sp. PR1016A genome.</title>
        <authorList>
            <person name="Park W."/>
        </authorList>
    </citation>
    <scope>NUCLEOTIDE SEQUENCE [LARGE SCALE GENOMIC DNA]</scope>
    <source>
        <strain evidence="1 2">PR1016A</strain>
    </source>
</reference>
<evidence type="ECO:0000313" key="1">
    <source>
        <dbReference type="EMBL" id="AWB23892.1"/>
    </source>
</evidence>
<dbReference type="KEGG" id="mee:DA075_25830"/>
<protein>
    <submittedName>
        <fullName evidence="1">Uncharacterized protein</fullName>
    </submittedName>
</protein>
<dbReference type="RefSeq" id="WP_099955668.1">
    <property type="nucleotide sequence ID" value="NZ_CP028843.1"/>
</dbReference>
<evidence type="ECO:0000313" key="2">
    <source>
        <dbReference type="Proteomes" id="UP000244755"/>
    </source>
</evidence>
<sequence length="74" mass="7913">MPIASNSPVRLTHLSQATRAEIEVLRLAAGILDLQRTASPSIRELASVQALMHAAEAVFDELGFGDEPDRALSS</sequence>
<dbReference type="AlphaFoldDB" id="A0A2R4WQS7"/>
<proteinExistence type="predicted"/>
<gene>
    <name evidence="1" type="ORF">DA075_25830</name>
</gene>
<dbReference type="EMBL" id="CP028843">
    <property type="protein sequence ID" value="AWB23892.1"/>
    <property type="molecule type" value="Genomic_DNA"/>
</dbReference>
<organism evidence="1 2">
    <name type="scientific">Methylobacterium currus</name>
    <dbReference type="NCBI Taxonomy" id="2051553"/>
    <lineage>
        <taxon>Bacteria</taxon>
        <taxon>Pseudomonadati</taxon>
        <taxon>Pseudomonadota</taxon>
        <taxon>Alphaproteobacteria</taxon>
        <taxon>Hyphomicrobiales</taxon>
        <taxon>Methylobacteriaceae</taxon>
        <taxon>Methylobacterium</taxon>
    </lineage>
</organism>
<keyword evidence="2" id="KW-1185">Reference proteome</keyword>
<dbReference type="Proteomes" id="UP000244755">
    <property type="component" value="Chromosome 1"/>
</dbReference>